<evidence type="ECO:0000256" key="2">
    <source>
        <dbReference type="SAM" id="MobiDB-lite"/>
    </source>
</evidence>
<dbReference type="SUPFAM" id="SSF51230">
    <property type="entry name" value="Single hybrid motif"/>
    <property type="match status" value="1"/>
</dbReference>
<dbReference type="GO" id="GO:0015679">
    <property type="term" value="P:plasma membrane copper ion transport"/>
    <property type="evidence" value="ECO:0007669"/>
    <property type="project" value="TreeGrafter"/>
</dbReference>
<dbReference type="OrthoDB" id="9768185at2"/>
<feature type="domain" description="CzcB-like barrel-sandwich hybrid" evidence="4">
    <location>
        <begin position="89"/>
        <end position="160"/>
    </location>
</feature>
<dbReference type="Gene3D" id="2.40.50.100">
    <property type="match status" value="1"/>
</dbReference>
<keyword evidence="1" id="KW-0813">Transport</keyword>
<dbReference type="InterPro" id="IPR051909">
    <property type="entry name" value="MFP_Cation_Efflux"/>
</dbReference>
<dbReference type="RefSeq" id="WP_058471046.1">
    <property type="nucleotide sequence ID" value="NZ_CAAAIC010000003.1"/>
</dbReference>
<dbReference type="STRING" id="456.Ljor_1582"/>
<evidence type="ECO:0000313" key="6">
    <source>
        <dbReference type="EMBL" id="KTD17276.1"/>
    </source>
</evidence>
<protein>
    <submittedName>
        <fullName evidence="6">HelB protein</fullName>
    </submittedName>
</protein>
<dbReference type="InterPro" id="IPR011053">
    <property type="entry name" value="Single_hybrid_motif"/>
</dbReference>
<gene>
    <name evidence="6" type="primary">helB</name>
    <name evidence="6" type="ORF">Ljor_1582</name>
</gene>
<dbReference type="PATRIC" id="fig|456.5.peg.1690"/>
<dbReference type="Pfam" id="PF25975">
    <property type="entry name" value="CzcB_C"/>
    <property type="match status" value="1"/>
</dbReference>
<evidence type="ECO:0000259" key="5">
    <source>
        <dbReference type="Pfam" id="PF25975"/>
    </source>
</evidence>
<dbReference type="Gene3D" id="2.40.30.170">
    <property type="match status" value="1"/>
</dbReference>
<dbReference type="Pfam" id="PF25973">
    <property type="entry name" value="BSH_CzcB"/>
    <property type="match status" value="1"/>
</dbReference>
<reference evidence="6 7" key="1">
    <citation type="submission" date="2015-11" db="EMBL/GenBank/DDBJ databases">
        <title>Genomic analysis of 38 Legionella species identifies large and diverse effector repertoires.</title>
        <authorList>
            <person name="Burstein D."/>
            <person name="Amaro F."/>
            <person name="Zusman T."/>
            <person name="Lifshitz Z."/>
            <person name="Cohen O."/>
            <person name="Gilbert J.A."/>
            <person name="Pupko T."/>
            <person name="Shuman H.A."/>
            <person name="Segal G."/>
        </authorList>
    </citation>
    <scope>NUCLEOTIDE SEQUENCE [LARGE SCALE GENOMIC DNA]</scope>
    <source>
        <strain evidence="6 7">BL-540</strain>
    </source>
</reference>
<dbReference type="InterPro" id="IPR058792">
    <property type="entry name" value="Beta-barrel_RND_2"/>
</dbReference>
<dbReference type="InterPro" id="IPR058649">
    <property type="entry name" value="CzcB_C"/>
</dbReference>
<evidence type="ECO:0000256" key="1">
    <source>
        <dbReference type="ARBA" id="ARBA00022448"/>
    </source>
</evidence>
<dbReference type="InterPro" id="IPR058647">
    <property type="entry name" value="BSH_CzcB-like"/>
</dbReference>
<dbReference type="Proteomes" id="UP000055035">
    <property type="component" value="Unassembled WGS sequence"/>
</dbReference>
<dbReference type="EMBL" id="LNYJ01000011">
    <property type="protein sequence ID" value="KTD17276.1"/>
    <property type="molecule type" value="Genomic_DNA"/>
</dbReference>
<dbReference type="PANTHER" id="PTHR30097">
    <property type="entry name" value="CATION EFFLUX SYSTEM PROTEIN CUSB"/>
    <property type="match status" value="1"/>
</dbReference>
<keyword evidence="7" id="KW-1185">Reference proteome</keyword>
<proteinExistence type="predicted"/>
<evidence type="ECO:0000259" key="3">
    <source>
        <dbReference type="Pfam" id="PF25954"/>
    </source>
</evidence>
<feature type="domain" description="CusB-like beta-barrel" evidence="3">
    <location>
        <begin position="163"/>
        <end position="234"/>
    </location>
</feature>
<dbReference type="PANTHER" id="PTHR30097:SF4">
    <property type="entry name" value="SLR6042 PROTEIN"/>
    <property type="match status" value="1"/>
</dbReference>
<name>A0A0W0VAX7_9GAMM</name>
<evidence type="ECO:0000259" key="4">
    <source>
        <dbReference type="Pfam" id="PF25973"/>
    </source>
</evidence>
<evidence type="ECO:0000313" key="7">
    <source>
        <dbReference type="Proteomes" id="UP000055035"/>
    </source>
</evidence>
<feature type="region of interest" description="Disordered" evidence="2">
    <location>
        <begin position="35"/>
        <end position="56"/>
    </location>
</feature>
<dbReference type="AlphaFoldDB" id="A0A0W0VAX7"/>
<sequence length="317" mass="35208">MKKYHYSILVAAIVVTAVSWFLSAHLSKCSKLASQQEEVPARGDSNLRKTQLNEQQEKEAHIEISTAGPGIIKQYVHLNGRITLNRNTTTEVRARFPGVVKNVFVNWGDPVKKGQLLATIESNESLKDYEVKAPAEGRILARNISAGSVAGGNPLFIIANLNNVWAELHVFPRDLDKIQEGQMVIIHSQEGDRTAESPIAMLLPTTDPLSQTVIAIVALSNSENVWRPGAIVRADVLIGEKKVPIMIMKTALQNFRNSTVVFTKVGNQYFMREVKLGEQDKNWVEVKQGLEVGETYVSKNSFIIKADIEKAEAEHEL</sequence>
<feature type="domain" description="CzcB-like C-terminal circularly permuted SH3-like" evidence="5">
    <location>
        <begin position="245"/>
        <end position="305"/>
    </location>
</feature>
<dbReference type="Gene3D" id="2.40.420.20">
    <property type="match status" value="1"/>
</dbReference>
<dbReference type="GO" id="GO:0030313">
    <property type="term" value="C:cell envelope"/>
    <property type="evidence" value="ECO:0007669"/>
    <property type="project" value="TreeGrafter"/>
</dbReference>
<dbReference type="Pfam" id="PF25954">
    <property type="entry name" value="Beta-barrel_RND_2"/>
    <property type="match status" value="1"/>
</dbReference>
<organism evidence="6 7">
    <name type="scientific">Legionella jordanis</name>
    <dbReference type="NCBI Taxonomy" id="456"/>
    <lineage>
        <taxon>Bacteria</taxon>
        <taxon>Pseudomonadati</taxon>
        <taxon>Pseudomonadota</taxon>
        <taxon>Gammaproteobacteria</taxon>
        <taxon>Legionellales</taxon>
        <taxon>Legionellaceae</taxon>
        <taxon>Legionella</taxon>
    </lineage>
</organism>
<accession>A0A0W0VAX7</accession>
<comment type="caution">
    <text evidence="6">The sequence shown here is derived from an EMBL/GenBank/DDBJ whole genome shotgun (WGS) entry which is preliminary data.</text>
</comment>
<dbReference type="CDD" id="cd06850">
    <property type="entry name" value="biotinyl_domain"/>
    <property type="match status" value="1"/>
</dbReference>
<dbReference type="GO" id="GO:0060003">
    <property type="term" value="P:copper ion export"/>
    <property type="evidence" value="ECO:0007669"/>
    <property type="project" value="TreeGrafter"/>
</dbReference>